<feature type="region of interest" description="Disordered" evidence="4">
    <location>
        <begin position="33"/>
        <end position="82"/>
    </location>
</feature>
<dbReference type="Pfam" id="PF13458">
    <property type="entry name" value="Peripla_BP_6"/>
    <property type="match status" value="1"/>
</dbReference>
<evidence type="ECO:0000256" key="2">
    <source>
        <dbReference type="ARBA" id="ARBA00022729"/>
    </source>
</evidence>
<protein>
    <submittedName>
        <fullName evidence="6">ABC-type branched-chain amino acid transport system, substrate-binding protein</fullName>
    </submittedName>
</protein>
<evidence type="ECO:0000313" key="7">
    <source>
        <dbReference type="Proteomes" id="UP000217076"/>
    </source>
</evidence>
<feature type="compositionally biased region" description="Pro residues" evidence="4">
    <location>
        <begin position="59"/>
        <end position="73"/>
    </location>
</feature>
<feature type="compositionally biased region" description="Low complexity" evidence="4">
    <location>
        <begin position="49"/>
        <end position="58"/>
    </location>
</feature>
<dbReference type="EMBL" id="FNCV01000004">
    <property type="protein sequence ID" value="SDH05237.1"/>
    <property type="molecule type" value="Genomic_DNA"/>
</dbReference>
<feature type="domain" description="Leucine-binding protein" evidence="5">
    <location>
        <begin position="90"/>
        <end position="450"/>
    </location>
</feature>
<keyword evidence="3" id="KW-0029">Amino-acid transport</keyword>
<dbReference type="OrthoDB" id="7210494at2"/>
<evidence type="ECO:0000256" key="3">
    <source>
        <dbReference type="ARBA" id="ARBA00022970"/>
    </source>
</evidence>
<comment type="similarity">
    <text evidence="1">Belongs to the leucine-binding protein family.</text>
</comment>
<name>A0A1G7Z9G1_9PROT</name>
<dbReference type="AlphaFoldDB" id="A0A1G7Z9G1"/>
<feature type="region of interest" description="Disordered" evidence="4">
    <location>
        <begin position="454"/>
        <end position="473"/>
    </location>
</feature>
<dbReference type="STRING" id="83401.SAMN05421742_10441"/>
<dbReference type="SUPFAM" id="SSF53822">
    <property type="entry name" value="Periplasmic binding protein-like I"/>
    <property type="match status" value="1"/>
</dbReference>
<gene>
    <name evidence="6" type="ORF">SAMN05421742_10441</name>
</gene>
<proteinExistence type="inferred from homology"/>
<reference evidence="7" key="1">
    <citation type="submission" date="2016-10" db="EMBL/GenBank/DDBJ databases">
        <authorList>
            <person name="Varghese N."/>
            <person name="Submissions S."/>
        </authorList>
    </citation>
    <scope>NUCLEOTIDE SEQUENCE [LARGE SCALE GENOMIC DNA]</scope>
    <source>
        <strain evidence="7">930I</strain>
    </source>
</reference>
<evidence type="ECO:0000256" key="4">
    <source>
        <dbReference type="SAM" id="MobiDB-lite"/>
    </source>
</evidence>
<keyword evidence="3" id="KW-0813">Transport</keyword>
<dbReference type="Gene3D" id="3.40.50.2300">
    <property type="match status" value="2"/>
</dbReference>
<evidence type="ECO:0000313" key="6">
    <source>
        <dbReference type="EMBL" id="SDH05237.1"/>
    </source>
</evidence>
<feature type="compositionally biased region" description="Pro residues" evidence="4">
    <location>
        <begin position="36"/>
        <end position="48"/>
    </location>
</feature>
<dbReference type="InterPro" id="IPR028082">
    <property type="entry name" value="Peripla_BP_I"/>
</dbReference>
<dbReference type="PROSITE" id="PS51257">
    <property type="entry name" value="PROKAR_LIPOPROTEIN"/>
    <property type="match status" value="1"/>
</dbReference>
<keyword evidence="7" id="KW-1185">Reference proteome</keyword>
<organism evidence="6 7">
    <name type="scientific">Roseospirillum parvum</name>
    <dbReference type="NCBI Taxonomy" id="83401"/>
    <lineage>
        <taxon>Bacteria</taxon>
        <taxon>Pseudomonadati</taxon>
        <taxon>Pseudomonadota</taxon>
        <taxon>Alphaproteobacteria</taxon>
        <taxon>Rhodospirillales</taxon>
        <taxon>Rhodospirillaceae</taxon>
        <taxon>Roseospirillum</taxon>
    </lineage>
</organism>
<dbReference type="CDD" id="cd06339">
    <property type="entry name" value="PBP1_YraM_LppC_lipoprotein-like"/>
    <property type="match status" value="1"/>
</dbReference>
<keyword evidence="2" id="KW-0732">Signal</keyword>
<dbReference type="Proteomes" id="UP000217076">
    <property type="component" value="Unassembled WGS sequence"/>
</dbReference>
<dbReference type="PANTHER" id="PTHR30483:SF6">
    <property type="entry name" value="PERIPLASMIC BINDING PROTEIN OF ABC TRANSPORTER FOR NATURAL AMINO ACIDS"/>
    <property type="match status" value="1"/>
</dbReference>
<dbReference type="GO" id="GO:0006865">
    <property type="term" value="P:amino acid transport"/>
    <property type="evidence" value="ECO:0007669"/>
    <property type="project" value="UniProtKB-KW"/>
</dbReference>
<dbReference type="PANTHER" id="PTHR30483">
    <property type="entry name" value="LEUCINE-SPECIFIC-BINDING PROTEIN"/>
    <property type="match status" value="1"/>
</dbReference>
<sequence length="473" mass="48584">MPEPRHATPKPLRRVLIGALMLGLAGCQTIQQVAPEAPPAEEPPPPVAAAPAPAVVAPEPEPAPLPPPEPQPELPWQTGVVPPDRQDGLVRVGLLLPLSGRAAPVGQAILNAAQMALFDVAQPAFVLQPYDTAGTPQGAAAASHQALEEGAQLLLGPLFAQSVTAASPPAQAAGVEMVAFSSVPGVAAPGVHLMGFLMKDQVRRVMEEAYAQQHDTVAVLAPAGAEGDLVVDAARRVAADHRRPLGRIARFDPATEDMAGVVKSLADYASRQGALQAQVSALKARGDAVGTAAAARLAEMDTLGAPNFDALLVVASGDRLIEIAALLPYYDVDPAAVKLLGTMRWAEESNLGREPGMVGAWFPAPAAGPKDAFTERYRRAFGSAPPTIASLGYDATALAAVLARQGGAAAFSARALTQPTGFAGVNGIFRLTPDGLNERGLAVMAVTPQGRELVSPAPTSFPEPAGIGTVPQG</sequence>
<evidence type="ECO:0000259" key="5">
    <source>
        <dbReference type="Pfam" id="PF13458"/>
    </source>
</evidence>
<accession>A0A1G7Z9G1</accession>
<dbReference type="RefSeq" id="WP_092617610.1">
    <property type="nucleotide sequence ID" value="NZ_FNCV01000004.1"/>
</dbReference>
<evidence type="ECO:0000256" key="1">
    <source>
        <dbReference type="ARBA" id="ARBA00010062"/>
    </source>
</evidence>
<dbReference type="InterPro" id="IPR028081">
    <property type="entry name" value="Leu-bd"/>
</dbReference>
<dbReference type="InterPro" id="IPR051010">
    <property type="entry name" value="BCAA_transport"/>
</dbReference>